<reference evidence="7" key="1">
    <citation type="submission" date="2020-05" db="EMBL/GenBank/DDBJ databases">
        <title>Sulfur intermediates as new biogeochemical hubs in an aquatic model microbial ecosystem.</title>
        <authorList>
            <person name="Vigneron A."/>
        </authorList>
    </citation>
    <scope>NUCLEOTIDE SEQUENCE</scope>
    <source>
        <strain evidence="7">Bin.250</strain>
    </source>
</reference>
<proteinExistence type="inferred from homology"/>
<dbReference type="HAMAP" id="MF_01007">
    <property type="entry name" value="16SrRNA_methyltr_H"/>
    <property type="match status" value="1"/>
</dbReference>
<protein>
    <recommendedName>
        <fullName evidence="6">Ribosomal RNA small subunit methyltransferase H</fullName>
        <ecNumber evidence="6">2.1.1.199</ecNumber>
    </recommendedName>
    <alternativeName>
        <fullName evidence="6">16S rRNA m(4)C1402 methyltransferase</fullName>
    </alternativeName>
    <alternativeName>
        <fullName evidence="6">rRNA (cytosine-N(4)-)-methyltransferase RsmH</fullName>
    </alternativeName>
</protein>
<feature type="binding site" evidence="6">
    <location>
        <position position="61"/>
    </location>
    <ligand>
        <name>S-adenosyl-L-methionine</name>
        <dbReference type="ChEBI" id="CHEBI:59789"/>
    </ligand>
</feature>
<sequence>MSGTEISLTAESHVPVLRDEAVSALVIDPDGRYVDCTYGRGGHTAMILTQLSEKGRLLVIDKDTTAIADARQKYFDDPRVVICHGSFADIESFVEIHELAPLSGVLLDLGISSPQINQPERGFSFDKNGPLDMRMDQTQGQTAAEWLMQADEKDIADVLKTFGEEKFGKRIARGVVEARLVAPITTTHQLVAIIDAAVPRIEFHKHPSTRSFQGIRIFINNELGDIQASLKGAINSLGVGGRLVVISFHSLEDRIVKRFMRDLARGDKLPDRLPIRDSEIKRTVKLVGKAIKPSDAEVAQNRRSRSSIMRIAEKLL</sequence>
<dbReference type="EC" id="2.1.1.199" evidence="6"/>
<evidence type="ECO:0000256" key="4">
    <source>
        <dbReference type="ARBA" id="ARBA00022679"/>
    </source>
</evidence>
<dbReference type="SUPFAM" id="SSF81799">
    <property type="entry name" value="Putative methyltransferase TM0872, insert domain"/>
    <property type="match status" value="1"/>
</dbReference>
<evidence type="ECO:0000256" key="1">
    <source>
        <dbReference type="ARBA" id="ARBA00010396"/>
    </source>
</evidence>
<dbReference type="GO" id="GO:0071424">
    <property type="term" value="F:rRNA (cytosine-N4-)-methyltransferase activity"/>
    <property type="evidence" value="ECO:0007669"/>
    <property type="project" value="UniProtKB-UniRule"/>
</dbReference>
<evidence type="ECO:0000256" key="3">
    <source>
        <dbReference type="ARBA" id="ARBA00022603"/>
    </source>
</evidence>
<dbReference type="Proteomes" id="UP000754644">
    <property type="component" value="Unassembled WGS sequence"/>
</dbReference>
<evidence type="ECO:0000256" key="2">
    <source>
        <dbReference type="ARBA" id="ARBA00022552"/>
    </source>
</evidence>
<comment type="subcellular location">
    <subcellularLocation>
        <location evidence="6">Cytoplasm</location>
    </subcellularLocation>
</comment>
<gene>
    <name evidence="6 7" type="primary">rsmH</name>
    <name evidence="7" type="ORF">HQ497_06645</name>
</gene>
<keyword evidence="5 6" id="KW-0949">S-adenosyl-L-methionine</keyword>
<evidence type="ECO:0000256" key="6">
    <source>
        <dbReference type="HAMAP-Rule" id="MF_01007"/>
    </source>
</evidence>
<organism evidence="7 8">
    <name type="scientific">SAR86 cluster bacterium</name>
    <dbReference type="NCBI Taxonomy" id="2030880"/>
    <lineage>
        <taxon>Bacteria</taxon>
        <taxon>Pseudomonadati</taxon>
        <taxon>Pseudomonadota</taxon>
        <taxon>Gammaproteobacteria</taxon>
        <taxon>SAR86 cluster</taxon>
    </lineage>
</organism>
<evidence type="ECO:0000313" key="8">
    <source>
        <dbReference type="Proteomes" id="UP000754644"/>
    </source>
</evidence>
<evidence type="ECO:0000256" key="5">
    <source>
        <dbReference type="ARBA" id="ARBA00022691"/>
    </source>
</evidence>
<dbReference type="SUPFAM" id="SSF53335">
    <property type="entry name" value="S-adenosyl-L-methionine-dependent methyltransferases"/>
    <property type="match status" value="1"/>
</dbReference>
<keyword evidence="2 6" id="KW-0698">rRNA processing</keyword>
<dbReference type="AlphaFoldDB" id="A0A973A7T1"/>
<dbReference type="InterPro" id="IPR002903">
    <property type="entry name" value="RsmH"/>
</dbReference>
<keyword evidence="3 6" id="KW-0489">Methyltransferase</keyword>
<comment type="function">
    <text evidence="6">Specifically methylates the N4 position of cytidine in position 1402 (C1402) of 16S rRNA.</text>
</comment>
<dbReference type="GO" id="GO:0070475">
    <property type="term" value="P:rRNA base methylation"/>
    <property type="evidence" value="ECO:0007669"/>
    <property type="project" value="UniProtKB-UniRule"/>
</dbReference>
<dbReference type="InterPro" id="IPR029063">
    <property type="entry name" value="SAM-dependent_MTases_sf"/>
</dbReference>
<feature type="binding site" evidence="6">
    <location>
        <position position="115"/>
    </location>
    <ligand>
        <name>S-adenosyl-L-methionine</name>
        <dbReference type="ChEBI" id="CHEBI:59789"/>
    </ligand>
</feature>
<comment type="catalytic activity">
    <reaction evidence="6">
        <text>cytidine(1402) in 16S rRNA + S-adenosyl-L-methionine = N(4)-methylcytidine(1402) in 16S rRNA + S-adenosyl-L-homocysteine + H(+)</text>
        <dbReference type="Rhea" id="RHEA:42928"/>
        <dbReference type="Rhea" id="RHEA-COMP:10286"/>
        <dbReference type="Rhea" id="RHEA-COMP:10287"/>
        <dbReference type="ChEBI" id="CHEBI:15378"/>
        <dbReference type="ChEBI" id="CHEBI:57856"/>
        <dbReference type="ChEBI" id="CHEBI:59789"/>
        <dbReference type="ChEBI" id="CHEBI:74506"/>
        <dbReference type="ChEBI" id="CHEBI:82748"/>
        <dbReference type="EC" id="2.1.1.199"/>
    </reaction>
</comment>
<dbReference type="PANTHER" id="PTHR11265">
    <property type="entry name" value="S-ADENOSYL-METHYLTRANSFERASE MRAW"/>
    <property type="match status" value="1"/>
</dbReference>
<dbReference type="GO" id="GO:0005737">
    <property type="term" value="C:cytoplasm"/>
    <property type="evidence" value="ECO:0007669"/>
    <property type="project" value="UniProtKB-SubCell"/>
</dbReference>
<dbReference type="Gene3D" id="1.10.150.170">
    <property type="entry name" value="Putative methyltransferase TM0872, insert domain"/>
    <property type="match status" value="1"/>
</dbReference>
<feature type="binding site" evidence="6">
    <location>
        <begin position="41"/>
        <end position="43"/>
    </location>
    <ligand>
        <name>S-adenosyl-L-methionine</name>
        <dbReference type="ChEBI" id="CHEBI:59789"/>
    </ligand>
</feature>
<dbReference type="PIRSF" id="PIRSF004486">
    <property type="entry name" value="MraW"/>
    <property type="match status" value="1"/>
</dbReference>
<keyword evidence="6" id="KW-0963">Cytoplasm</keyword>
<keyword evidence="4 6" id="KW-0808">Transferase</keyword>
<dbReference type="EMBL" id="JABMOJ010000246">
    <property type="protein sequence ID" value="NQV65024.1"/>
    <property type="molecule type" value="Genomic_DNA"/>
</dbReference>
<feature type="binding site" evidence="6">
    <location>
        <position position="87"/>
    </location>
    <ligand>
        <name>S-adenosyl-L-methionine</name>
        <dbReference type="ChEBI" id="CHEBI:59789"/>
    </ligand>
</feature>
<comment type="similarity">
    <text evidence="1 6">Belongs to the methyltransferase superfamily. RsmH family.</text>
</comment>
<accession>A0A973A7T1</accession>
<dbReference type="InterPro" id="IPR023397">
    <property type="entry name" value="SAM-dep_MeTrfase_MraW_recog"/>
</dbReference>
<dbReference type="PANTHER" id="PTHR11265:SF0">
    <property type="entry name" value="12S RRNA N4-METHYLCYTIDINE METHYLTRANSFERASE"/>
    <property type="match status" value="1"/>
</dbReference>
<evidence type="ECO:0000313" key="7">
    <source>
        <dbReference type="EMBL" id="NQV65024.1"/>
    </source>
</evidence>
<name>A0A973A7T1_9GAMM</name>
<comment type="caution">
    <text evidence="7">The sequence shown here is derived from an EMBL/GenBank/DDBJ whole genome shotgun (WGS) entry which is preliminary data.</text>
</comment>
<feature type="binding site" evidence="6">
    <location>
        <position position="108"/>
    </location>
    <ligand>
        <name>S-adenosyl-L-methionine</name>
        <dbReference type="ChEBI" id="CHEBI:59789"/>
    </ligand>
</feature>
<dbReference type="NCBIfam" id="TIGR00006">
    <property type="entry name" value="16S rRNA (cytosine(1402)-N(4))-methyltransferase RsmH"/>
    <property type="match status" value="1"/>
</dbReference>
<dbReference type="Gene3D" id="3.40.50.150">
    <property type="entry name" value="Vaccinia Virus protein VP39"/>
    <property type="match status" value="1"/>
</dbReference>
<dbReference type="Pfam" id="PF01795">
    <property type="entry name" value="Methyltransf_5"/>
    <property type="match status" value="1"/>
</dbReference>